<dbReference type="EMBL" id="JASZZN010000002">
    <property type="protein sequence ID" value="MDM4014513.1"/>
    <property type="molecule type" value="Genomic_DNA"/>
</dbReference>
<feature type="domain" description="AAA+ ATPase" evidence="8">
    <location>
        <begin position="149"/>
        <end position="330"/>
    </location>
</feature>
<keyword evidence="4" id="KW-0547">Nucleotide-binding</keyword>
<dbReference type="PANTHER" id="PTHR15184">
    <property type="entry name" value="ATP SYNTHASE"/>
    <property type="match status" value="1"/>
</dbReference>
<gene>
    <name evidence="9" type="ORF">QTN89_03650</name>
</gene>
<evidence type="ECO:0000256" key="4">
    <source>
        <dbReference type="ARBA" id="ARBA00022741"/>
    </source>
</evidence>
<reference evidence="9 10" key="1">
    <citation type="submission" date="2023-06" db="EMBL/GenBank/DDBJ databases">
        <title>Roseiconus lacunae JC819 isolated from Gulf of Mannar region, Tamil Nadu.</title>
        <authorList>
            <person name="Pk S."/>
            <person name="Ch S."/>
            <person name="Ch V.R."/>
        </authorList>
    </citation>
    <scope>NUCLEOTIDE SEQUENCE [LARGE SCALE GENOMIC DNA]</scope>
    <source>
        <strain evidence="9 10">JC819</strain>
    </source>
</reference>
<evidence type="ECO:0000313" key="10">
    <source>
        <dbReference type="Proteomes" id="UP001239462"/>
    </source>
</evidence>
<keyword evidence="10" id="KW-1185">Reference proteome</keyword>
<protein>
    <submittedName>
        <fullName evidence="9">FliI/YscN family ATPase</fullName>
    </submittedName>
</protein>
<organism evidence="9 10">
    <name type="scientific">Roseiconus lacunae</name>
    <dbReference type="NCBI Taxonomy" id="2605694"/>
    <lineage>
        <taxon>Bacteria</taxon>
        <taxon>Pseudomonadati</taxon>
        <taxon>Planctomycetota</taxon>
        <taxon>Planctomycetia</taxon>
        <taxon>Pirellulales</taxon>
        <taxon>Pirellulaceae</taxon>
        <taxon>Roseiconus</taxon>
    </lineage>
</organism>
<dbReference type="InterPro" id="IPR004100">
    <property type="entry name" value="ATPase_F1/V1/A1_a/bsu_N"/>
</dbReference>
<evidence type="ECO:0000259" key="8">
    <source>
        <dbReference type="SMART" id="SM00382"/>
    </source>
</evidence>
<dbReference type="InterPro" id="IPR003593">
    <property type="entry name" value="AAA+_ATPase"/>
</dbReference>
<keyword evidence="5" id="KW-0067">ATP-binding</keyword>
<comment type="caution">
    <text evidence="9">The sequence shown here is derived from an EMBL/GenBank/DDBJ whole genome shotgun (WGS) entry which is preliminary data.</text>
</comment>
<dbReference type="InterPro" id="IPR050053">
    <property type="entry name" value="ATPase_alpha/beta_chains"/>
</dbReference>
<dbReference type="NCBIfam" id="TIGR01026">
    <property type="entry name" value="fliI_yscN"/>
    <property type="match status" value="1"/>
</dbReference>
<keyword evidence="3" id="KW-0963">Cytoplasm</keyword>
<evidence type="ECO:0000256" key="2">
    <source>
        <dbReference type="ARBA" id="ARBA00022448"/>
    </source>
</evidence>
<dbReference type="PANTHER" id="PTHR15184:SF9">
    <property type="entry name" value="SPI-1 TYPE 3 SECRETION SYSTEM ATPASE"/>
    <property type="match status" value="1"/>
</dbReference>
<evidence type="ECO:0000256" key="5">
    <source>
        <dbReference type="ARBA" id="ARBA00022840"/>
    </source>
</evidence>
<evidence type="ECO:0000256" key="6">
    <source>
        <dbReference type="ARBA" id="ARBA00022927"/>
    </source>
</evidence>
<accession>A0ABT7PDU5</accession>
<dbReference type="Pfam" id="PF00006">
    <property type="entry name" value="ATP-synt_ab"/>
    <property type="match status" value="1"/>
</dbReference>
<dbReference type="InterPro" id="IPR027417">
    <property type="entry name" value="P-loop_NTPase"/>
</dbReference>
<dbReference type="Proteomes" id="UP001239462">
    <property type="component" value="Unassembled WGS sequence"/>
</dbReference>
<keyword evidence="7" id="KW-1278">Translocase</keyword>
<dbReference type="InterPro" id="IPR000194">
    <property type="entry name" value="ATPase_F1/V1/A1_a/bsu_nucl-bd"/>
</dbReference>
<dbReference type="SUPFAM" id="SSF52540">
    <property type="entry name" value="P-loop containing nucleoside triphosphate hydrolases"/>
    <property type="match status" value="1"/>
</dbReference>
<dbReference type="Gene3D" id="3.40.50.12240">
    <property type="match status" value="1"/>
</dbReference>
<dbReference type="CDD" id="cd01136">
    <property type="entry name" value="ATPase_flagellum-secretory_path_III"/>
    <property type="match status" value="1"/>
</dbReference>
<sequence>MSTSLLSPNEWIRTTGRLQSVEGRMCATIDAAVGEMVEILTSNNQRVLAEVIGFTDDKAQLMPYSAGVNFQRGNVVVSTRRRLEIPVGQELLGRVIDALGNPIDSRGPIHCEEFADLHFESPDPLTRPLIRKPFVTGIRSIDGMLTMGQGQRVGLFAGSGVGKSTLLGEIAKHALCDINVVAMIGERGREVRPFIEDTLGPEGLKRSIVIVSTSDQPPLARIRASESAVAIANWFRMQGMNVLFMLDSLTRLAHAQRELGLLLGEPPTSRGYTPSVFQKMARLLEQLGTSDRGVITGLLTILVDGDDMNEPVADAARSILDGHIVLDRKLAHQNHYPAINVLSSASRLFGEVTTPDHRDYAGAVRRVLAKYSEVEDLIQIGAYQKGSMPESDRAIEVHPEVIRFLRQGMNEPSDLQRTTAELARLNQMIARPAA</sequence>
<name>A0ABT7PDU5_9BACT</name>
<dbReference type="InterPro" id="IPR005714">
    <property type="entry name" value="ATPase_T3SS_FliI/YscN"/>
</dbReference>
<dbReference type="RefSeq" id="WP_200836651.1">
    <property type="nucleotide sequence ID" value="NZ_JAJMQV010000059.1"/>
</dbReference>
<comment type="subcellular location">
    <subcellularLocation>
        <location evidence="1">Cytoplasm</location>
    </subcellularLocation>
</comment>
<evidence type="ECO:0000256" key="1">
    <source>
        <dbReference type="ARBA" id="ARBA00004496"/>
    </source>
</evidence>
<dbReference type="Pfam" id="PF02874">
    <property type="entry name" value="ATP-synt_ab_N"/>
    <property type="match status" value="1"/>
</dbReference>
<evidence type="ECO:0000256" key="7">
    <source>
        <dbReference type="ARBA" id="ARBA00022967"/>
    </source>
</evidence>
<keyword evidence="2" id="KW-0813">Transport</keyword>
<dbReference type="Pfam" id="PF18269">
    <property type="entry name" value="T3SS_ATPase_C"/>
    <property type="match status" value="1"/>
</dbReference>
<keyword evidence="6" id="KW-0653">Protein transport</keyword>
<dbReference type="InterPro" id="IPR040627">
    <property type="entry name" value="T3SS_ATPase_C"/>
</dbReference>
<proteinExistence type="predicted"/>
<dbReference type="SMART" id="SM00382">
    <property type="entry name" value="AAA"/>
    <property type="match status" value="1"/>
</dbReference>
<evidence type="ECO:0000256" key="3">
    <source>
        <dbReference type="ARBA" id="ARBA00022490"/>
    </source>
</evidence>
<evidence type="ECO:0000313" key="9">
    <source>
        <dbReference type="EMBL" id="MDM4014513.1"/>
    </source>
</evidence>